<evidence type="ECO:0000256" key="5">
    <source>
        <dbReference type="ARBA" id="ARBA00023172"/>
    </source>
</evidence>
<comment type="similarity">
    <text evidence="2">Belongs to the transposase 11 family.</text>
</comment>
<name>A0A858QAR4_9GAMM</name>
<keyword evidence="5" id="KW-0233">DNA recombination</keyword>
<dbReference type="GO" id="GO:0004803">
    <property type="term" value="F:transposase activity"/>
    <property type="evidence" value="ECO:0007669"/>
    <property type="project" value="InterPro"/>
</dbReference>
<dbReference type="KEGG" id="metu:GNH96_13710"/>
<accession>A0A858QAR4</accession>
<dbReference type="Pfam" id="PF01609">
    <property type="entry name" value="DDE_Tnp_1"/>
    <property type="match status" value="1"/>
</dbReference>
<dbReference type="InterPro" id="IPR047959">
    <property type="entry name" value="Transpos_IS5"/>
</dbReference>
<keyword evidence="10" id="KW-1185">Reference proteome</keyword>
<organism evidence="9 10">
    <name type="scientific">Methylococcus geothermalis</name>
    <dbReference type="NCBI Taxonomy" id="2681310"/>
    <lineage>
        <taxon>Bacteria</taxon>
        <taxon>Pseudomonadati</taxon>
        <taxon>Pseudomonadota</taxon>
        <taxon>Gammaproteobacteria</taxon>
        <taxon>Methylococcales</taxon>
        <taxon>Methylococcaceae</taxon>
        <taxon>Methylococcus</taxon>
    </lineage>
</organism>
<evidence type="ECO:0000256" key="4">
    <source>
        <dbReference type="ARBA" id="ARBA00023125"/>
    </source>
</evidence>
<gene>
    <name evidence="8" type="ORF">GNH96_12065</name>
    <name evidence="9" type="ORF">GNH96_13710</name>
</gene>
<keyword evidence="3" id="KW-0815">Transposition</keyword>
<evidence type="ECO:0000313" key="8">
    <source>
        <dbReference type="EMBL" id="QJD30640.1"/>
    </source>
</evidence>
<dbReference type="NCBIfam" id="NF033581">
    <property type="entry name" value="transpos_IS5_4"/>
    <property type="match status" value="1"/>
</dbReference>
<evidence type="ECO:0000259" key="6">
    <source>
        <dbReference type="Pfam" id="PF01609"/>
    </source>
</evidence>
<sequence length="341" mass="39007">MIRESLFAAEEREAKLDRLGDVLREMEKHIDFKVLAAEIDRAAPRPSRARGGRPPFPTELMVRAFLLQNLYGLSDEQMEFQVLDRLSFQRFLGLRRSSQVPDRTTFWTFRERLTAAQAGDALFEAVNRQLARHGYIARGGQIVDASLVPVPRQHVTEEEGEQIKAQAMPADWKPAERRQRDVDATWTKKHGKSYFGYKLSVSADRRYKLIRKLKVSTASQNDTLHLEDVLDSANTGRDLYGDKGYVDGEREARLKSRGWRVHIQRKAEKGRPLSVCQKRRNTRIARVRARVEHVFATLDQMGGKLLRCIGLDRARFLLAGKAATYNLRRLCSLKACGVVAF</sequence>
<reference evidence="10" key="1">
    <citation type="submission" date="2019-12" db="EMBL/GenBank/DDBJ databases">
        <authorList>
            <person name="Awala S.I."/>
            <person name="Rhee S.K."/>
        </authorList>
    </citation>
    <scope>NUCLEOTIDE SEQUENCE [LARGE SCALE GENOMIC DNA]</scope>
    <source>
        <strain evidence="10">IM1</strain>
    </source>
</reference>
<dbReference type="GO" id="GO:0003677">
    <property type="term" value="F:DNA binding"/>
    <property type="evidence" value="ECO:0007669"/>
    <property type="project" value="UniProtKB-KW"/>
</dbReference>
<evidence type="ECO:0000256" key="2">
    <source>
        <dbReference type="ARBA" id="ARBA00010075"/>
    </source>
</evidence>
<feature type="domain" description="Transposase IS4-like" evidence="6">
    <location>
        <begin position="140"/>
        <end position="327"/>
    </location>
</feature>
<dbReference type="EMBL" id="CP046565">
    <property type="protein sequence ID" value="QJD30640.1"/>
    <property type="molecule type" value="Genomic_DNA"/>
</dbReference>
<keyword evidence="4" id="KW-0238">DNA-binding</keyword>
<dbReference type="GO" id="GO:0006313">
    <property type="term" value="P:DNA transposition"/>
    <property type="evidence" value="ECO:0007669"/>
    <property type="project" value="InterPro"/>
</dbReference>
<dbReference type="RefSeq" id="WP_169603917.1">
    <property type="nucleotide sequence ID" value="NZ_CP046565.1"/>
</dbReference>
<dbReference type="KEGG" id="metu:GNH96_12065"/>
<evidence type="ECO:0000259" key="7">
    <source>
        <dbReference type="Pfam" id="PF05598"/>
    </source>
</evidence>
<evidence type="ECO:0000256" key="3">
    <source>
        <dbReference type="ARBA" id="ARBA00022578"/>
    </source>
</evidence>
<evidence type="ECO:0000256" key="1">
    <source>
        <dbReference type="ARBA" id="ARBA00003544"/>
    </source>
</evidence>
<dbReference type="PANTHER" id="PTHR35604:SF2">
    <property type="entry name" value="TRANSPOSASE INSH FOR INSERTION SEQUENCE ELEMENT IS5A-RELATED"/>
    <property type="match status" value="1"/>
</dbReference>
<dbReference type="EMBL" id="CP046565">
    <property type="protein sequence ID" value="QJD30913.1"/>
    <property type="molecule type" value="Genomic_DNA"/>
</dbReference>
<reference evidence="9" key="2">
    <citation type="journal article" date="2020" name="Int. J. Syst. Evol. Microbiol.">
        <title>Methylococcus geothermalis sp. nov., a methanotroph isolated from a geothermal field in the Republic of Korea.</title>
        <authorList>
            <person name="Awala S.I."/>
            <person name="Bellosillo L.A."/>
            <person name="Gwak J.-H."/>
            <person name="Nguyen N.-L."/>
            <person name="Kim S.-J."/>
            <person name="Lee B.-H."/>
            <person name="Rhee S.-K."/>
        </authorList>
    </citation>
    <scope>NUCLEOTIDE SEQUENCE</scope>
    <source>
        <strain evidence="9">IM1</strain>
    </source>
</reference>
<comment type="function">
    <text evidence="1">Involved in the transposition of the insertion sequence IS5.</text>
</comment>
<dbReference type="PANTHER" id="PTHR35604">
    <property type="entry name" value="TRANSPOSASE INSH FOR INSERTION SEQUENCE ELEMENT IS5A-RELATED"/>
    <property type="match status" value="1"/>
</dbReference>
<dbReference type="InterPro" id="IPR008490">
    <property type="entry name" value="Transposase_InsH_N"/>
</dbReference>
<dbReference type="AlphaFoldDB" id="A0A858QAR4"/>
<proteinExistence type="inferred from homology"/>
<evidence type="ECO:0000313" key="9">
    <source>
        <dbReference type="EMBL" id="QJD30913.1"/>
    </source>
</evidence>
<feature type="domain" description="Transposase InsH N-terminal" evidence="7">
    <location>
        <begin position="12"/>
        <end position="112"/>
    </location>
</feature>
<dbReference type="Proteomes" id="UP000503004">
    <property type="component" value="Chromosome"/>
</dbReference>
<protein>
    <submittedName>
        <fullName evidence="9">IS5 family transposase</fullName>
    </submittedName>
</protein>
<dbReference type="InterPro" id="IPR002559">
    <property type="entry name" value="Transposase_11"/>
</dbReference>
<evidence type="ECO:0000313" key="10">
    <source>
        <dbReference type="Proteomes" id="UP000503004"/>
    </source>
</evidence>
<dbReference type="Pfam" id="PF05598">
    <property type="entry name" value="DUF772"/>
    <property type="match status" value="1"/>
</dbReference>